<dbReference type="GO" id="GO:0106274">
    <property type="term" value="F:NAD+-protein-arginine ADP-ribosyltransferase activity"/>
    <property type="evidence" value="ECO:0007669"/>
    <property type="project" value="UniProtKB-EC"/>
</dbReference>
<comment type="catalytic activity">
    <reaction evidence="5 6">
        <text>L-arginyl-[protein] + NAD(+) = N(omega)-(ADP-D-ribosyl)-L-arginyl-[protein] + nicotinamide + H(+)</text>
        <dbReference type="Rhea" id="RHEA:19149"/>
        <dbReference type="Rhea" id="RHEA-COMP:10532"/>
        <dbReference type="Rhea" id="RHEA-COMP:15087"/>
        <dbReference type="ChEBI" id="CHEBI:15378"/>
        <dbReference type="ChEBI" id="CHEBI:17154"/>
        <dbReference type="ChEBI" id="CHEBI:29965"/>
        <dbReference type="ChEBI" id="CHEBI:57540"/>
        <dbReference type="ChEBI" id="CHEBI:142554"/>
        <dbReference type="EC" id="2.4.2.31"/>
    </reaction>
</comment>
<gene>
    <name evidence="7" type="ORF">OVA965_LOCUS8115</name>
    <name evidence="8" type="ORF">TMI583_LOCUS8111</name>
</gene>
<dbReference type="Proteomes" id="UP000682733">
    <property type="component" value="Unassembled WGS sequence"/>
</dbReference>
<evidence type="ECO:0000256" key="2">
    <source>
        <dbReference type="ARBA" id="ARBA00022676"/>
    </source>
</evidence>
<name>A0A8S2D3Q3_9BILA</name>
<evidence type="ECO:0000256" key="3">
    <source>
        <dbReference type="ARBA" id="ARBA00022679"/>
    </source>
</evidence>
<dbReference type="EMBL" id="CAJOBA010002681">
    <property type="protein sequence ID" value="CAF3655542.1"/>
    <property type="molecule type" value="Genomic_DNA"/>
</dbReference>
<dbReference type="SUPFAM" id="SSF56399">
    <property type="entry name" value="ADP-ribosylation"/>
    <property type="match status" value="1"/>
</dbReference>
<proteinExistence type="inferred from homology"/>
<organism evidence="7 9">
    <name type="scientific">Didymodactylos carnosus</name>
    <dbReference type="NCBI Taxonomy" id="1234261"/>
    <lineage>
        <taxon>Eukaryota</taxon>
        <taxon>Metazoa</taxon>
        <taxon>Spiralia</taxon>
        <taxon>Gnathifera</taxon>
        <taxon>Rotifera</taxon>
        <taxon>Eurotatoria</taxon>
        <taxon>Bdelloidea</taxon>
        <taxon>Philodinida</taxon>
        <taxon>Philodinidae</taxon>
        <taxon>Didymodactylos</taxon>
    </lineage>
</organism>
<protein>
    <recommendedName>
        <fullName evidence="6">NAD(P)(+)--arginine ADP-ribosyltransferase</fullName>
        <ecNumber evidence="6">2.4.2.31</ecNumber>
    </recommendedName>
    <alternativeName>
        <fullName evidence="6">Mono(ADP-ribosyl)transferase</fullName>
    </alternativeName>
</protein>
<dbReference type="GO" id="GO:0016779">
    <property type="term" value="F:nucleotidyltransferase activity"/>
    <property type="evidence" value="ECO:0007669"/>
    <property type="project" value="UniProtKB-KW"/>
</dbReference>
<sequence>MAVAIHSLNDEVDFDDEFYFGPLRKAKDLKNIAFQIVIECLLCLDDASNRDTTVRQDLLRECRLQYQNDERELARINEFEQIYASQEALKWYSKDSFLYRLLNRALRTERAAEILKYRLIIIDLHRELQKLMHQQLRECPVLLTVYRGLPVFNELRLLEMNEGDLITISSFWSATTDKQIAGIFGGAGDDRKQSSDLQRTRNGFC</sequence>
<dbReference type="Pfam" id="PF01129">
    <property type="entry name" value="ART"/>
    <property type="match status" value="1"/>
</dbReference>
<keyword evidence="6" id="KW-0521">NADP</keyword>
<evidence type="ECO:0000313" key="7">
    <source>
        <dbReference type="EMBL" id="CAF0870706.1"/>
    </source>
</evidence>
<dbReference type="Proteomes" id="UP000677228">
    <property type="component" value="Unassembled WGS sequence"/>
</dbReference>
<reference evidence="7" key="1">
    <citation type="submission" date="2021-02" db="EMBL/GenBank/DDBJ databases">
        <authorList>
            <person name="Nowell W R."/>
        </authorList>
    </citation>
    <scope>NUCLEOTIDE SEQUENCE</scope>
</reference>
<keyword evidence="2 6" id="KW-0328">Glycosyltransferase</keyword>
<evidence type="ECO:0000256" key="6">
    <source>
        <dbReference type="RuleBase" id="RU361228"/>
    </source>
</evidence>
<comment type="caution">
    <text evidence="7">The sequence shown here is derived from an EMBL/GenBank/DDBJ whole genome shotgun (WGS) entry which is preliminary data.</text>
</comment>
<keyword evidence="4" id="KW-0548">Nucleotidyltransferase</keyword>
<dbReference type="EC" id="2.4.2.31" evidence="6"/>
<evidence type="ECO:0000313" key="8">
    <source>
        <dbReference type="EMBL" id="CAF3655542.1"/>
    </source>
</evidence>
<evidence type="ECO:0000256" key="1">
    <source>
        <dbReference type="ARBA" id="ARBA00009558"/>
    </source>
</evidence>
<dbReference type="AlphaFoldDB" id="A0A8S2D3Q3"/>
<evidence type="ECO:0000256" key="5">
    <source>
        <dbReference type="ARBA" id="ARBA00047597"/>
    </source>
</evidence>
<dbReference type="Gene3D" id="3.90.176.10">
    <property type="entry name" value="Toxin ADP-ribosyltransferase, Chain A, domain 1"/>
    <property type="match status" value="1"/>
</dbReference>
<evidence type="ECO:0000256" key="4">
    <source>
        <dbReference type="ARBA" id="ARBA00022695"/>
    </source>
</evidence>
<accession>A0A8S2D3Q3</accession>
<dbReference type="EMBL" id="CAJNOK010002680">
    <property type="protein sequence ID" value="CAF0870706.1"/>
    <property type="molecule type" value="Genomic_DNA"/>
</dbReference>
<evidence type="ECO:0000313" key="9">
    <source>
        <dbReference type="Proteomes" id="UP000677228"/>
    </source>
</evidence>
<keyword evidence="6" id="KW-0520">NAD</keyword>
<keyword evidence="3 6" id="KW-0808">Transferase</keyword>
<comment type="similarity">
    <text evidence="1 6">Belongs to the Arg-specific ADP-ribosyltransferase family.</text>
</comment>
<dbReference type="InterPro" id="IPR000768">
    <property type="entry name" value="ART"/>
</dbReference>